<name>M6D653_9LEPT</name>
<organism evidence="1 2">
    <name type="scientific">Leptospira alstonii serovar Sichuan str. 79601</name>
    <dbReference type="NCBI Taxonomy" id="1218565"/>
    <lineage>
        <taxon>Bacteria</taxon>
        <taxon>Pseudomonadati</taxon>
        <taxon>Spirochaetota</taxon>
        <taxon>Spirochaetia</taxon>
        <taxon>Leptospirales</taxon>
        <taxon>Leptospiraceae</taxon>
        <taxon>Leptospira</taxon>
    </lineage>
</organism>
<reference evidence="1 2" key="1">
    <citation type="submission" date="2013-01" db="EMBL/GenBank/DDBJ databases">
        <authorList>
            <person name="Harkins D.M."/>
            <person name="Durkin A.S."/>
            <person name="Brinkac L.M."/>
            <person name="Haft D.H."/>
            <person name="Selengut J.D."/>
            <person name="Sanka R."/>
            <person name="DePew J."/>
            <person name="Purushe J."/>
            <person name="Galloway R.L."/>
            <person name="Vinetz J.M."/>
            <person name="Sutton G.G."/>
            <person name="Nierman W.C."/>
            <person name="Fouts D.E."/>
        </authorList>
    </citation>
    <scope>NUCLEOTIDE SEQUENCE [LARGE SCALE GENOMIC DNA]</scope>
    <source>
        <strain evidence="1 2">79601</strain>
    </source>
</reference>
<sequence>MILNRMKPAFNLKIGRIFSVLDLEKLQKVFTLTVIETPNITVERLRRIVF</sequence>
<dbReference type="Proteomes" id="UP000011988">
    <property type="component" value="Unassembled WGS sequence"/>
</dbReference>
<dbReference type="EMBL" id="ANIK01000016">
    <property type="protein sequence ID" value="EMJ96733.1"/>
    <property type="molecule type" value="Genomic_DNA"/>
</dbReference>
<comment type="caution">
    <text evidence="1">The sequence shown here is derived from an EMBL/GenBank/DDBJ whole genome shotgun (WGS) entry which is preliminary data.</text>
</comment>
<gene>
    <name evidence="1" type="ORF">LEP1GSC194_4330</name>
</gene>
<dbReference type="PATRIC" id="fig|1218565.3.peg.953"/>
<protein>
    <submittedName>
        <fullName evidence="1">Uncharacterized protein</fullName>
    </submittedName>
</protein>
<evidence type="ECO:0000313" key="1">
    <source>
        <dbReference type="EMBL" id="EMJ96733.1"/>
    </source>
</evidence>
<accession>M6D653</accession>
<proteinExistence type="predicted"/>
<evidence type="ECO:0000313" key="2">
    <source>
        <dbReference type="Proteomes" id="UP000011988"/>
    </source>
</evidence>
<dbReference type="AlphaFoldDB" id="M6D653"/>